<dbReference type="KEGG" id="maer:DAI18_18245"/>
<protein>
    <submittedName>
        <fullName evidence="1">Uncharacterized protein</fullName>
    </submittedName>
</protein>
<organism evidence="1 2">
    <name type="scientific">Microvirgula aerodenitrificans</name>
    <dbReference type="NCBI Taxonomy" id="57480"/>
    <lineage>
        <taxon>Bacteria</taxon>
        <taxon>Pseudomonadati</taxon>
        <taxon>Pseudomonadota</taxon>
        <taxon>Betaproteobacteria</taxon>
        <taxon>Neisseriales</taxon>
        <taxon>Aquaspirillaceae</taxon>
        <taxon>Microvirgula</taxon>
    </lineage>
</organism>
<keyword evidence="2" id="KW-1185">Reference proteome</keyword>
<dbReference type="RefSeq" id="WP_107890158.1">
    <property type="nucleotide sequence ID" value="NZ_CP028519.1"/>
</dbReference>
<reference evidence="1 2" key="1">
    <citation type="submission" date="2018-04" db="EMBL/GenBank/DDBJ databases">
        <title>Denitrifier Microvirgula.</title>
        <authorList>
            <person name="Anderson E."/>
            <person name="Jang J."/>
            <person name="Ishii S."/>
        </authorList>
    </citation>
    <scope>NUCLEOTIDE SEQUENCE [LARGE SCALE GENOMIC DNA]</scope>
    <source>
        <strain evidence="1 2">BE2.4</strain>
    </source>
</reference>
<name>A0A2S0PET3_9NEIS</name>
<gene>
    <name evidence="1" type="ORF">DAI18_18245</name>
</gene>
<accession>A0A2S0PET3</accession>
<evidence type="ECO:0000313" key="2">
    <source>
        <dbReference type="Proteomes" id="UP000244173"/>
    </source>
</evidence>
<dbReference type="EMBL" id="CP028519">
    <property type="protein sequence ID" value="AVY95767.1"/>
    <property type="molecule type" value="Genomic_DNA"/>
</dbReference>
<sequence length="69" mass="7356">MNKCVQCKEFNLKAAGSIARHGFGKCSGDHPGRYRSVELALVCARYIACDAETVAARAAWVAKLDGGRG</sequence>
<evidence type="ECO:0000313" key="1">
    <source>
        <dbReference type="EMBL" id="AVY95767.1"/>
    </source>
</evidence>
<dbReference type="AlphaFoldDB" id="A0A2S0PET3"/>
<proteinExistence type="predicted"/>
<dbReference type="Proteomes" id="UP000244173">
    <property type="component" value="Chromosome"/>
</dbReference>